<proteinExistence type="predicted"/>
<sequence>MSKSKTERSQWKGGIIVRHNADPMDSLTDQQKIFVIAYVANGGNADAAGRDAKLERPNELMDNHLIRQAIEVRRDTQIKTYGATQAWAVMNSLMSDAATPAQVRFQAARWTLEASGHGLAAIATALAMSKDGQKDQHEMSISELEATVERARSRLSGMKQIVSEVKSVDAALDIDAKDG</sequence>
<organism evidence="3">
    <name type="scientific">uncultured Caudovirales phage</name>
    <dbReference type="NCBI Taxonomy" id="2100421"/>
    <lineage>
        <taxon>Viruses</taxon>
        <taxon>Duplodnaviria</taxon>
        <taxon>Heunggongvirae</taxon>
        <taxon>Uroviricota</taxon>
        <taxon>Caudoviricetes</taxon>
        <taxon>Peduoviridae</taxon>
        <taxon>Maltschvirus</taxon>
        <taxon>Maltschvirus maltsch</taxon>
    </lineage>
</organism>
<evidence type="ECO:0008006" key="5">
    <source>
        <dbReference type="Google" id="ProtNLM"/>
    </source>
</evidence>
<dbReference type="EMBL" id="LR797384">
    <property type="protein sequence ID" value="CAB4212337.1"/>
    <property type="molecule type" value="Genomic_DNA"/>
</dbReference>
<accession>A0A6J5SET7</accession>
<feature type="coiled-coil region" evidence="1">
    <location>
        <begin position="134"/>
        <end position="161"/>
    </location>
</feature>
<name>A0A6J5SET7_9CAUD</name>
<keyword evidence="1" id="KW-0175">Coiled coil</keyword>
<dbReference type="EMBL" id="LR797027">
    <property type="protein sequence ID" value="CAB4182410.1"/>
    <property type="molecule type" value="Genomic_DNA"/>
</dbReference>
<evidence type="ECO:0000256" key="1">
    <source>
        <dbReference type="SAM" id="Coils"/>
    </source>
</evidence>
<evidence type="ECO:0000313" key="3">
    <source>
        <dbReference type="EMBL" id="CAB4212337.1"/>
    </source>
</evidence>
<evidence type="ECO:0000313" key="4">
    <source>
        <dbReference type="EMBL" id="CAB5228195.1"/>
    </source>
</evidence>
<dbReference type="EMBL" id="LR798388">
    <property type="protein sequence ID" value="CAB5228195.1"/>
    <property type="molecule type" value="Genomic_DNA"/>
</dbReference>
<reference evidence="3" key="1">
    <citation type="submission" date="2020-05" db="EMBL/GenBank/DDBJ databases">
        <authorList>
            <person name="Chiriac C."/>
            <person name="Salcher M."/>
            <person name="Ghai R."/>
            <person name="Kavagutti S V."/>
        </authorList>
    </citation>
    <scope>NUCLEOTIDE SEQUENCE</scope>
</reference>
<evidence type="ECO:0000313" key="2">
    <source>
        <dbReference type="EMBL" id="CAB4182410.1"/>
    </source>
</evidence>
<protein>
    <recommendedName>
        <fullName evidence="5">Terminase small subunit</fullName>
    </recommendedName>
</protein>
<gene>
    <name evidence="2" type="ORF">UFOVP1086_3</name>
    <name evidence="3" type="ORF">UFOVP1440_3</name>
    <name evidence="4" type="ORF">UFOVP1533_3</name>
</gene>